<dbReference type="RefSeq" id="WP_420903454.1">
    <property type="nucleotide sequence ID" value="NZ_BAAFGK010000001.1"/>
</dbReference>
<proteinExistence type="inferred from homology"/>
<comment type="similarity">
    <text evidence="1 6 7">Belongs to the phosphohexose mutase family.</text>
</comment>
<comment type="function">
    <text evidence="6 8">Catalyzes the conversion of glucosamine-6-phosphate to glucosamine-1-phosphate.</text>
</comment>
<feature type="domain" description="Alpha-D-phosphohexomutase alpha/beta/alpha" evidence="10">
    <location>
        <begin position="7"/>
        <end position="139"/>
    </location>
</feature>
<evidence type="ECO:0000256" key="2">
    <source>
        <dbReference type="ARBA" id="ARBA00022553"/>
    </source>
</evidence>
<dbReference type="CDD" id="cd05802">
    <property type="entry name" value="GlmM"/>
    <property type="match status" value="1"/>
</dbReference>
<dbReference type="PROSITE" id="PS00710">
    <property type="entry name" value="PGM_PMM"/>
    <property type="match status" value="1"/>
</dbReference>
<dbReference type="HAMAP" id="MF_01554_B">
    <property type="entry name" value="GlmM_B"/>
    <property type="match status" value="1"/>
</dbReference>
<dbReference type="Proteomes" id="UP001628193">
    <property type="component" value="Unassembled WGS sequence"/>
</dbReference>
<reference evidence="13 14" key="1">
    <citation type="submission" date="2024-05" db="EMBL/GenBank/DDBJ databases">
        <authorList>
            <consortium name="Candidatus Magnetaquicoccaceae bacterium FCR-1 genome sequencing consortium"/>
            <person name="Shimoshige H."/>
            <person name="Shimamura S."/>
            <person name="Taoka A."/>
            <person name="Kobayashi H."/>
            <person name="Maekawa T."/>
        </authorList>
    </citation>
    <scope>NUCLEOTIDE SEQUENCE [LARGE SCALE GENOMIC DNA]</scope>
    <source>
        <strain evidence="13 14">FCR-1</strain>
    </source>
</reference>
<reference evidence="13 14" key="2">
    <citation type="submission" date="2024-09" db="EMBL/GenBank/DDBJ databases">
        <title>Draft genome sequence of Candidatus Magnetaquicoccaceae bacterium FCR-1.</title>
        <authorList>
            <person name="Shimoshige H."/>
            <person name="Shimamura S."/>
            <person name="Taoka A."/>
            <person name="Kobayashi H."/>
            <person name="Maekawa T."/>
        </authorList>
    </citation>
    <scope>NUCLEOTIDE SEQUENCE [LARGE SCALE GENOMIC DNA]</scope>
    <source>
        <strain evidence="13 14">FCR-1</strain>
    </source>
</reference>
<accession>A0ABQ0C4C3</accession>
<dbReference type="InterPro" id="IPR005844">
    <property type="entry name" value="A-D-PHexomutase_a/b/a-I"/>
</dbReference>
<feature type="active site" description="Phosphoserine intermediate" evidence="6">
    <location>
        <position position="106"/>
    </location>
</feature>
<feature type="binding site" evidence="6">
    <location>
        <position position="249"/>
    </location>
    <ligand>
        <name>Mg(2+)</name>
        <dbReference type="ChEBI" id="CHEBI:18420"/>
    </ligand>
</feature>
<evidence type="ECO:0000256" key="1">
    <source>
        <dbReference type="ARBA" id="ARBA00010231"/>
    </source>
</evidence>
<dbReference type="InterPro" id="IPR005845">
    <property type="entry name" value="A-D-PHexomutase_a/b/a-II"/>
</dbReference>
<dbReference type="Pfam" id="PF00408">
    <property type="entry name" value="PGM_PMM_IV"/>
    <property type="match status" value="1"/>
</dbReference>
<evidence type="ECO:0000259" key="12">
    <source>
        <dbReference type="Pfam" id="PF02880"/>
    </source>
</evidence>
<evidence type="ECO:0000256" key="6">
    <source>
        <dbReference type="HAMAP-Rule" id="MF_01554"/>
    </source>
</evidence>
<dbReference type="InterPro" id="IPR005841">
    <property type="entry name" value="Alpha-D-phosphohexomutase_SF"/>
</dbReference>
<keyword evidence="14" id="KW-1185">Reference proteome</keyword>
<feature type="domain" description="Alpha-D-phosphohexomutase alpha/beta/alpha" evidence="12">
    <location>
        <begin position="266"/>
        <end position="375"/>
    </location>
</feature>
<dbReference type="PANTHER" id="PTHR42946">
    <property type="entry name" value="PHOSPHOHEXOSE MUTASE"/>
    <property type="match status" value="1"/>
</dbReference>
<comment type="PTM">
    <text evidence="6">Activated by phosphorylation.</text>
</comment>
<dbReference type="Gene3D" id="3.30.310.50">
    <property type="entry name" value="Alpha-D-phosphohexomutase, C-terminal domain"/>
    <property type="match status" value="1"/>
</dbReference>
<dbReference type="InterPro" id="IPR006352">
    <property type="entry name" value="GlmM_bact"/>
</dbReference>
<dbReference type="PRINTS" id="PR00509">
    <property type="entry name" value="PGMPMM"/>
</dbReference>
<feature type="domain" description="Alpha-D-phosphohexomutase alpha/beta/alpha" evidence="11">
    <location>
        <begin position="164"/>
        <end position="262"/>
    </location>
</feature>
<evidence type="ECO:0000259" key="9">
    <source>
        <dbReference type="Pfam" id="PF00408"/>
    </source>
</evidence>
<comment type="caution">
    <text evidence="13">The sequence shown here is derived from an EMBL/GenBank/DDBJ whole genome shotgun (WGS) entry which is preliminary data.</text>
</comment>
<keyword evidence="2 6" id="KW-0597">Phosphoprotein</keyword>
<protein>
    <recommendedName>
        <fullName evidence="6 8">Phosphoglucosamine mutase</fullName>
        <ecNumber evidence="6 8">5.4.2.10</ecNumber>
    </recommendedName>
</protein>
<feature type="binding site" description="via phosphate group" evidence="6">
    <location>
        <position position="106"/>
    </location>
    <ligand>
        <name>Mg(2+)</name>
        <dbReference type="ChEBI" id="CHEBI:18420"/>
    </ligand>
</feature>
<feature type="binding site" evidence="6">
    <location>
        <position position="251"/>
    </location>
    <ligand>
        <name>Mg(2+)</name>
        <dbReference type="ChEBI" id="CHEBI:18420"/>
    </ligand>
</feature>
<keyword evidence="4 6" id="KW-0460">Magnesium</keyword>
<evidence type="ECO:0000259" key="10">
    <source>
        <dbReference type="Pfam" id="PF02878"/>
    </source>
</evidence>
<evidence type="ECO:0000256" key="5">
    <source>
        <dbReference type="ARBA" id="ARBA00023235"/>
    </source>
</evidence>
<dbReference type="PANTHER" id="PTHR42946:SF1">
    <property type="entry name" value="PHOSPHOGLUCOMUTASE (ALPHA-D-GLUCOSE-1,6-BISPHOSPHATE-DEPENDENT)"/>
    <property type="match status" value="1"/>
</dbReference>
<dbReference type="EMBL" id="BAAFGK010000001">
    <property type="protein sequence ID" value="GAB0055741.1"/>
    <property type="molecule type" value="Genomic_DNA"/>
</dbReference>
<organism evidence="13 14">
    <name type="scientific">Candidatus Magnetaquiglobus chichijimensis</name>
    <dbReference type="NCBI Taxonomy" id="3141448"/>
    <lineage>
        <taxon>Bacteria</taxon>
        <taxon>Pseudomonadati</taxon>
        <taxon>Pseudomonadota</taxon>
        <taxon>Magnetococcia</taxon>
        <taxon>Magnetococcales</taxon>
        <taxon>Candidatus Magnetaquicoccaceae</taxon>
        <taxon>Candidatus Magnetaquiglobus</taxon>
    </lineage>
</organism>
<comment type="cofactor">
    <cofactor evidence="6">
        <name>Mg(2+)</name>
        <dbReference type="ChEBI" id="CHEBI:18420"/>
    </cofactor>
    <text evidence="6">Binds 1 Mg(2+) ion per subunit.</text>
</comment>
<dbReference type="Pfam" id="PF02879">
    <property type="entry name" value="PGM_PMM_II"/>
    <property type="match status" value="1"/>
</dbReference>
<evidence type="ECO:0000256" key="4">
    <source>
        <dbReference type="ARBA" id="ARBA00022842"/>
    </source>
</evidence>
<dbReference type="InterPro" id="IPR016066">
    <property type="entry name" value="A-D-PHexomutase_CS"/>
</dbReference>
<dbReference type="SUPFAM" id="SSF55957">
    <property type="entry name" value="Phosphoglucomutase, C-terminal domain"/>
    <property type="match status" value="1"/>
</dbReference>
<evidence type="ECO:0000256" key="7">
    <source>
        <dbReference type="RuleBase" id="RU004326"/>
    </source>
</evidence>
<dbReference type="InterPro" id="IPR005843">
    <property type="entry name" value="A-D-PHexomutase_C"/>
</dbReference>
<feature type="modified residue" description="Phosphoserine" evidence="6">
    <location>
        <position position="106"/>
    </location>
</feature>
<dbReference type="Gene3D" id="3.40.120.10">
    <property type="entry name" value="Alpha-D-Glucose-1,6-Bisphosphate, subunit A, domain 3"/>
    <property type="match status" value="3"/>
</dbReference>
<dbReference type="SUPFAM" id="SSF53738">
    <property type="entry name" value="Phosphoglucomutase, first 3 domains"/>
    <property type="match status" value="3"/>
</dbReference>
<feature type="binding site" evidence="6">
    <location>
        <position position="253"/>
    </location>
    <ligand>
        <name>Mg(2+)</name>
        <dbReference type="ChEBI" id="CHEBI:18420"/>
    </ligand>
</feature>
<keyword evidence="5 6" id="KW-0413">Isomerase</keyword>
<dbReference type="InterPro" id="IPR016055">
    <property type="entry name" value="A-D-PHexomutase_a/b/a-I/II/III"/>
</dbReference>
<dbReference type="GO" id="GO:0008966">
    <property type="term" value="F:phosphoglucosamine mutase activity"/>
    <property type="evidence" value="ECO:0007669"/>
    <property type="project" value="UniProtKB-EC"/>
</dbReference>
<gene>
    <name evidence="6 13" type="primary">glmM</name>
    <name evidence="13" type="ORF">SIID45300_00036</name>
</gene>
<name>A0ABQ0C4C3_9PROT</name>
<comment type="catalytic activity">
    <reaction evidence="6 8">
        <text>alpha-D-glucosamine 1-phosphate = D-glucosamine 6-phosphate</text>
        <dbReference type="Rhea" id="RHEA:23424"/>
        <dbReference type="ChEBI" id="CHEBI:58516"/>
        <dbReference type="ChEBI" id="CHEBI:58725"/>
        <dbReference type="EC" id="5.4.2.10"/>
    </reaction>
</comment>
<dbReference type="Pfam" id="PF02880">
    <property type="entry name" value="PGM_PMM_III"/>
    <property type="match status" value="1"/>
</dbReference>
<dbReference type="NCBIfam" id="NF008139">
    <property type="entry name" value="PRK10887.1"/>
    <property type="match status" value="1"/>
</dbReference>
<dbReference type="NCBIfam" id="TIGR01455">
    <property type="entry name" value="glmM"/>
    <property type="match status" value="1"/>
</dbReference>
<evidence type="ECO:0000256" key="8">
    <source>
        <dbReference type="RuleBase" id="RU004327"/>
    </source>
</evidence>
<dbReference type="InterPro" id="IPR005846">
    <property type="entry name" value="A-D-PHexomutase_a/b/a-III"/>
</dbReference>
<evidence type="ECO:0000256" key="3">
    <source>
        <dbReference type="ARBA" id="ARBA00022723"/>
    </source>
</evidence>
<dbReference type="InterPro" id="IPR050060">
    <property type="entry name" value="Phosphoglucosamine_mutase"/>
</dbReference>
<evidence type="ECO:0000313" key="13">
    <source>
        <dbReference type="EMBL" id="GAB0055741.1"/>
    </source>
</evidence>
<dbReference type="EC" id="5.4.2.10" evidence="6 8"/>
<sequence length="459" mass="49805">MNSSPPRLFGTDGVRGLANVHPMTAETALRLGQAAGQVLRRPDHRGGVVVIGKDTRLSGYLFESALRAGFNSVGMHCVQVGTIPTPAVAYLTRAFRAEIGVVISASHNPYHDNGIKFFGPNGMKLPDEVERAIEEQFFQDPVIRDLPHPSHIGRAQRIEDARGRYIEFCKNTFPRDLRLTGLKVVVDCANGAAYRVAPEVLWELGAEDVIPLGVKPDGLNINQNCGSLYPELMRDKVRETGADIGLALDGDADRLLVCDDRGRLLDGDQMMALSAIMMKENNTLKGDAVVGTVMSNLGLERFLHSLDLKLLRANVGDRYVLETMLAEGCNLGGEQSGHMIFLDYNTTGDGIVSALKILERMVTQQRPLSELAAQLHTVPQILKNVTIPRGSNPLADPTVQTAIEAAHATLQGQGRLLVRPSGTEPKIRVMAEGDSHEIIAACVDDLCQRIQKAAQASGE</sequence>
<feature type="domain" description="Alpha-D-phosphohexomutase C-terminal" evidence="9">
    <location>
        <begin position="382"/>
        <end position="447"/>
    </location>
</feature>
<keyword evidence="3 6" id="KW-0479">Metal-binding</keyword>
<dbReference type="Pfam" id="PF02878">
    <property type="entry name" value="PGM_PMM_I"/>
    <property type="match status" value="1"/>
</dbReference>
<evidence type="ECO:0000259" key="11">
    <source>
        <dbReference type="Pfam" id="PF02879"/>
    </source>
</evidence>
<evidence type="ECO:0000313" key="14">
    <source>
        <dbReference type="Proteomes" id="UP001628193"/>
    </source>
</evidence>
<dbReference type="InterPro" id="IPR036900">
    <property type="entry name" value="A-D-PHexomutase_C_sf"/>
</dbReference>